<dbReference type="Proteomes" id="UP000015104">
    <property type="component" value="Unassembled WGS sequence"/>
</dbReference>
<name>T1JZ28_TETUR</name>
<keyword evidence="1" id="KW-0472">Membrane</keyword>
<dbReference type="AlphaFoldDB" id="T1JZ28"/>
<keyword evidence="1" id="KW-1133">Transmembrane helix</keyword>
<protein>
    <submittedName>
        <fullName evidence="2">Uncharacterized protein</fullName>
    </submittedName>
</protein>
<evidence type="ECO:0000313" key="3">
    <source>
        <dbReference type="Proteomes" id="UP000015104"/>
    </source>
</evidence>
<organism evidence="2 3">
    <name type="scientific">Tetranychus urticae</name>
    <name type="common">Two-spotted spider mite</name>
    <dbReference type="NCBI Taxonomy" id="32264"/>
    <lineage>
        <taxon>Eukaryota</taxon>
        <taxon>Metazoa</taxon>
        <taxon>Ecdysozoa</taxon>
        <taxon>Arthropoda</taxon>
        <taxon>Chelicerata</taxon>
        <taxon>Arachnida</taxon>
        <taxon>Acari</taxon>
        <taxon>Acariformes</taxon>
        <taxon>Trombidiformes</taxon>
        <taxon>Prostigmata</taxon>
        <taxon>Eleutherengona</taxon>
        <taxon>Raphignathae</taxon>
        <taxon>Tetranychoidea</taxon>
        <taxon>Tetranychidae</taxon>
        <taxon>Tetranychus</taxon>
    </lineage>
</organism>
<dbReference type="EnsemblMetazoa" id="tetur03g02470.1">
    <property type="protein sequence ID" value="tetur03g02470.1"/>
    <property type="gene ID" value="tetur03g02470"/>
</dbReference>
<reference evidence="3" key="1">
    <citation type="submission" date="2011-08" db="EMBL/GenBank/DDBJ databases">
        <authorList>
            <person name="Rombauts S."/>
        </authorList>
    </citation>
    <scope>NUCLEOTIDE SEQUENCE</scope>
    <source>
        <strain evidence="3">London</strain>
    </source>
</reference>
<proteinExistence type="predicted"/>
<keyword evidence="1" id="KW-0812">Transmembrane</keyword>
<feature type="transmembrane region" description="Helical" evidence="1">
    <location>
        <begin position="22"/>
        <end position="41"/>
    </location>
</feature>
<dbReference type="HOGENOM" id="CLU_2239985_0_0_1"/>
<reference evidence="2" key="2">
    <citation type="submission" date="2015-06" db="UniProtKB">
        <authorList>
            <consortium name="EnsemblMetazoa"/>
        </authorList>
    </citation>
    <scope>IDENTIFICATION</scope>
</reference>
<evidence type="ECO:0000256" key="1">
    <source>
        <dbReference type="SAM" id="Phobius"/>
    </source>
</evidence>
<dbReference type="EMBL" id="CAEY01001116">
    <property type="status" value="NOT_ANNOTATED_CDS"/>
    <property type="molecule type" value="Genomic_DNA"/>
</dbReference>
<sequence>MVIVDDWVFTSSDSSRNAVTRLGLLGFNVVLPTSLFSLLSIKLAFVDKSKIIVDDDDAVELVDCPSFGDKVVGGTVEMIKFKKVPVVTSEGSVKVKLEGVVTSSD</sequence>
<accession>T1JZ28</accession>
<keyword evidence="3" id="KW-1185">Reference proteome</keyword>
<evidence type="ECO:0000313" key="2">
    <source>
        <dbReference type="EnsemblMetazoa" id="tetur03g02470.1"/>
    </source>
</evidence>